<proteinExistence type="predicted"/>
<dbReference type="Proteomes" id="UP001176478">
    <property type="component" value="Unassembled WGS sequence"/>
</dbReference>
<reference evidence="1" key="1">
    <citation type="submission" date="2023-07" db="EMBL/GenBank/DDBJ databases">
        <authorList>
            <person name="Yang W."/>
            <person name="Chen J."/>
            <person name="Ji P."/>
            <person name="Hu F."/>
        </authorList>
    </citation>
    <scope>NUCLEOTIDE SEQUENCE</scope>
    <source>
        <strain evidence="1">CRE-138-0111</strain>
    </source>
</reference>
<comment type="caution">
    <text evidence="1">The sequence shown here is derived from an EMBL/GenBank/DDBJ whole genome shotgun (WGS) entry which is preliminary data.</text>
</comment>
<name>A0ABT9AMA8_9GAMM</name>
<reference evidence="1" key="2">
    <citation type="journal article" date="2024" name="Int. J. Antimicrob. Agents">
        <title>Identification of a novel Providencia species showing multi-drug-resistant in three patients with hospital-acquired infection.</title>
        <authorList>
            <person name="Yang W."/>
            <person name="Chen J."/>
            <person name="Yang F."/>
            <person name="Ji P."/>
            <person name="Shen S."/>
            <person name="Yin D."/>
            <person name="Hu F."/>
        </authorList>
    </citation>
    <scope>NUCLEOTIDE SEQUENCE</scope>
    <source>
        <strain evidence="1">CRE-138-0111</strain>
    </source>
</reference>
<evidence type="ECO:0000313" key="2">
    <source>
        <dbReference type="Proteomes" id="UP001176478"/>
    </source>
</evidence>
<gene>
    <name evidence="1" type="ORF">Q5E86_04885</name>
</gene>
<accession>A0ABT9AMA8</accession>
<dbReference type="EMBL" id="JAUQTG010000002">
    <property type="protein sequence ID" value="MDO7855714.1"/>
    <property type="molecule type" value="Genomic_DNA"/>
</dbReference>
<organism evidence="1 2">
    <name type="scientific">Providencia huashanensis</name>
    <dbReference type="NCBI Taxonomy" id="3037798"/>
    <lineage>
        <taxon>Bacteria</taxon>
        <taxon>Pseudomonadati</taxon>
        <taxon>Pseudomonadota</taxon>
        <taxon>Gammaproteobacteria</taxon>
        <taxon>Enterobacterales</taxon>
        <taxon>Morganellaceae</taxon>
        <taxon>Providencia</taxon>
    </lineage>
</organism>
<sequence>MADINIHQAAEKAHQLELITLMLPNYPRNFTPSDIGAISSLMAKLSGDVAAFLIEASTQEGEAWVFHAYLTHWTKSNA</sequence>
<keyword evidence="2" id="KW-1185">Reference proteome</keyword>
<protein>
    <submittedName>
        <fullName evidence="1">Uncharacterized protein</fullName>
    </submittedName>
</protein>
<evidence type="ECO:0000313" key="1">
    <source>
        <dbReference type="EMBL" id="MDO7855714.1"/>
    </source>
</evidence>